<accession>A0A182IHL9</accession>
<keyword evidence="2" id="KW-1185">Reference proteome</keyword>
<dbReference type="Proteomes" id="UP000075840">
    <property type="component" value="Unassembled WGS sequence"/>
</dbReference>
<name>A0A182IHL9_ANOAR</name>
<organism evidence="1 2">
    <name type="scientific">Anopheles arabiensis</name>
    <name type="common">Mosquito</name>
    <dbReference type="NCBI Taxonomy" id="7173"/>
    <lineage>
        <taxon>Eukaryota</taxon>
        <taxon>Metazoa</taxon>
        <taxon>Ecdysozoa</taxon>
        <taxon>Arthropoda</taxon>
        <taxon>Hexapoda</taxon>
        <taxon>Insecta</taxon>
        <taxon>Pterygota</taxon>
        <taxon>Neoptera</taxon>
        <taxon>Endopterygota</taxon>
        <taxon>Diptera</taxon>
        <taxon>Nematocera</taxon>
        <taxon>Culicoidea</taxon>
        <taxon>Culicidae</taxon>
        <taxon>Anophelinae</taxon>
        <taxon>Anopheles</taxon>
    </lineage>
</organism>
<evidence type="ECO:0000313" key="2">
    <source>
        <dbReference type="Proteomes" id="UP000075840"/>
    </source>
</evidence>
<dbReference type="AlphaFoldDB" id="A0A182IHL9"/>
<dbReference type="EnsemblMetazoa" id="AARA014943-RA">
    <property type="protein sequence ID" value="AARA014943-PA"/>
    <property type="gene ID" value="AARA014943"/>
</dbReference>
<protein>
    <submittedName>
        <fullName evidence="1">Uncharacterized protein</fullName>
    </submittedName>
</protein>
<sequence length="100" mass="11349">MLSQLCHIYRCSISVAFVLQNVLSYEIHRSAPDPILLRSRFVEINRHSPQVLVGALNIPCQEIKVYALVLSYIVHLVCTSHNTADNGRSRCIPSKQLIYN</sequence>
<proteinExistence type="predicted"/>
<evidence type="ECO:0000313" key="1">
    <source>
        <dbReference type="EnsemblMetazoa" id="AARA014943-PA"/>
    </source>
</evidence>
<dbReference type="EMBL" id="APCN01000629">
    <property type="status" value="NOT_ANNOTATED_CDS"/>
    <property type="molecule type" value="Genomic_DNA"/>
</dbReference>
<reference evidence="1" key="1">
    <citation type="submission" date="2022-08" db="UniProtKB">
        <authorList>
            <consortium name="EnsemblMetazoa"/>
        </authorList>
    </citation>
    <scope>IDENTIFICATION</scope>
    <source>
        <strain evidence="1">Dongola</strain>
    </source>
</reference>
<dbReference type="VEuPathDB" id="VectorBase:AARA014943"/>
<dbReference type="EMBL" id="APCN01000630">
    <property type="status" value="NOT_ANNOTATED_CDS"/>
    <property type="molecule type" value="Genomic_DNA"/>
</dbReference>